<protein>
    <submittedName>
        <fullName evidence="2">Uncharacterized protein</fullName>
    </submittedName>
</protein>
<accession>A0A9Q3FTN3</accession>
<gene>
    <name evidence="2" type="ORF">O181_083433</name>
</gene>
<dbReference type="AlphaFoldDB" id="A0A9Q3FTN3"/>
<organism evidence="2 3">
    <name type="scientific">Austropuccinia psidii MF-1</name>
    <dbReference type="NCBI Taxonomy" id="1389203"/>
    <lineage>
        <taxon>Eukaryota</taxon>
        <taxon>Fungi</taxon>
        <taxon>Dikarya</taxon>
        <taxon>Basidiomycota</taxon>
        <taxon>Pucciniomycotina</taxon>
        <taxon>Pucciniomycetes</taxon>
        <taxon>Pucciniales</taxon>
        <taxon>Sphaerophragmiaceae</taxon>
        <taxon>Austropuccinia</taxon>
    </lineage>
</organism>
<feature type="region of interest" description="Disordered" evidence="1">
    <location>
        <begin position="27"/>
        <end position="58"/>
    </location>
</feature>
<reference evidence="2" key="1">
    <citation type="submission" date="2021-03" db="EMBL/GenBank/DDBJ databases">
        <title>Draft genome sequence of rust myrtle Austropuccinia psidii MF-1, a brazilian biotype.</title>
        <authorList>
            <person name="Quecine M.C."/>
            <person name="Pachon D.M.R."/>
            <person name="Bonatelli M.L."/>
            <person name="Correr F.H."/>
            <person name="Franceschini L.M."/>
            <person name="Leite T.F."/>
            <person name="Margarido G.R.A."/>
            <person name="Almeida C.A."/>
            <person name="Ferrarezi J.A."/>
            <person name="Labate C.A."/>
        </authorList>
    </citation>
    <scope>NUCLEOTIDE SEQUENCE</scope>
    <source>
        <strain evidence="2">MF-1</strain>
    </source>
</reference>
<evidence type="ECO:0000313" key="3">
    <source>
        <dbReference type="Proteomes" id="UP000765509"/>
    </source>
</evidence>
<comment type="caution">
    <text evidence="2">The sequence shown here is derived from an EMBL/GenBank/DDBJ whole genome shotgun (WGS) entry which is preliminary data.</text>
</comment>
<keyword evidence="3" id="KW-1185">Reference proteome</keyword>
<evidence type="ECO:0000313" key="2">
    <source>
        <dbReference type="EMBL" id="MBW0543718.1"/>
    </source>
</evidence>
<dbReference type="EMBL" id="AVOT02048489">
    <property type="protein sequence ID" value="MBW0543718.1"/>
    <property type="molecule type" value="Genomic_DNA"/>
</dbReference>
<name>A0A9Q3FTN3_9BASI</name>
<sequence>MVNIYPRLIMQGKDITQQNLQNSKIGIRKSEPDSSKELIQESKEESEYPQHLKTFNPNSKVKKRIQPRNEAIKQVMTAEKESDITKNDDLIKPKPKYSTNIRNHIEQHFMENYPQQNEICSSKFIRQSSNTKEEDSPTPYYHSDRDNPNLNLEANHFSLDKSKESQINRKEEISEEINNRQKRHDQKDLSKPTNME</sequence>
<dbReference type="Proteomes" id="UP000765509">
    <property type="component" value="Unassembled WGS sequence"/>
</dbReference>
<feature type="compositionally biased region" description="Basic and acidic residues" evidence="1">
    <location>
        <begin position="158"/>
        <end position="172"/>
    </location>
</feature>
<evidence type="ECO:0000256" key="1">
    <source>
        <dbReference type="SAM" id="MobiDB-lite"/>
    </source>
</evidence>
<feature type="compositionally biased region" description="Basic and acidic residues" evidence="1">
    <location>
        <begin position="28"/>
        <end position="50"/>
    </location>
</feature>
<feature type="region of interest" description="Disordered" evidence="1">
    <location>
        <begin position="127"/>
        <end position="196"/>
    </location>
</feature>
<proteinExistence type="predicted"/>